<feature type="region of interest" description="Disordered" evidence="1">
    <location>
        <begin position="1"/>
        <end position="56"/>
    </location>
</feature>
<protein>
    <submittedName>
        <fullName evidence="2">Uncharacterized protein</fullName>
    </submittedName>
</protein>
<dbReference type="EMBL" id="WTPW01001300">
    <property type="protein sequence ID" value="KAF0444402.1"/>
    <property type="molecule type" value="Genomic_DNA"/>
</dbReference>
<proteinExistence type="predicted"/>
<gene>
    <name evidence="2" type="ORF">F8M41_003378</name>
</gene>
<accession>A0A8H4A7G8</accession>
<organism evidence="2 3">
    <name type="scientific">Gigaspora margarita</name>
    <dbReference type="NCBI Taxonomy" id="4874"/>
    <lineage>
        <taxon>Eukaryota</taxon>
        <taxon>Fungi</taxon>
        <taxon>Fungi incertae sedis</taxon>
        <taxon>Mucoromycota</taxon>
        <taxon>Glomeromycotina</taxon>
        <taxon>Glomeromycetes</taxon>
        <taxon>Diversisporales</taxon>
        <taxon>Gigasporaceae</taxon>
        <taxon>Gigaspora</taxon>
    </lineage>
</organism>
<dbReference type="OrthoDB" id="10505152at2759"/>
<dbReference type="AlphaFoldDB" id="A0A8H4A7G8"/>
<evidence type="ECO:0000313" key="3">
    <source>
        <dbReference type="Proteomes" id="UP000439903"/>
    </source>
</evidence>
<evidence type="ECO:0000313" key="2">
    <source>
        <dbReference type="EMBL" id="KAF0444402.1"/>
    </source>
</evidence>
<reference evidence="2 3" key="1">
    <citation type="journal article" date="2019" name="Environ. Microbiol.">
        <title>At the nexus of three kingdoms: the genome of the mycorrhizal fungus Gigaspora margarita provides insights into plant, endobacterial and fungal interactions.</title>
        <authorList>
            <person name="Venice F."/>
            <person name="Ghignone S."/>
            <person name="Salvioli di Fossalunga A."/>
            <person name="Amselem J."/>
            <person name="Novero M."/>
            <person name="Xianan X."/>
            <person name="Sedzielewska Toro K."/>
            <person name="Morin E."/>
            <person name="Lipzen A."/>
            <person name="Grigoriev I.V."/>
            <person name="Henrissat B."/>
            <person name="Martin F.M."/>
            <person name="Bonfante P."/>
        </authorList>
    </citation>
    <scope>NUCLEOTIDE SEQUENCE [LARGE SCALE GENOMIC DNA]</scope>
    <source>
        <strain evidence="2 3">BEG34</strain>
    </source>
</reference>
<evidence type="ECO:0000256" key="1">
    <source>
        <dbReference type="SAM" id="MobiDB-lite"/>
    </source>
</evidence>
<keyword evidence="3" id="KW-1185">Reference proteome</keyword>
<dbReference type="Proteomes" id="UP000439903">
    <property type="component" value="Unassembled WGS sequence"/>
</dbReference>
<comment type="caution">
    <text evidence="2">The sequence shown here is derived from an EMBL/GenBank/DDBJ whole genome shotgun (WGS) entry which is preliminary data.</text>
</comment>
<feature type="compositionally biased region" description="Basic and acidic residues" evidence="1">
    <location>
        <begin position="29"/>
        <end position="51"/>
    </location>
</feature>
<feature type="compositionally biased region" description="Basic and acidic residues" evidence="1">
    <location>
        <begin position="1"/>
        <end position="19"/>
    </location>
</feature>
<feature type="region of interest" description="Disordered" evidence="1">
    <location>
        <begin position="220"/>
        <end position="244"/>
    </location>
</feature>
<sequence length="276" mass="32606">MTRKSWSDEERKPEREGESHPYPTIYDAPSRRVTQEREETSDVKPEEELKRAKNKTSTYYQNPADIELDKEIFSLDGGYENGIEEDKSEASEIGFEMNKHEAFSDYQATVNMNHFYEVHHLDHRDRNRTRVKKDEYRDLHYACERWKRKVNEFLRKDIEGERQDKEDYNLNDLERSDSITIQADIVKRYTEIKLTEEVLDVGTTSGIKNLEHFRQRGIEVKKDEHEASKNDERPTGPILDKEAEGPEYCDEVGIGFKMDEHKASIRYQESTDMGIK</sequence>
<name>A0A8H4A7G8_GIGMA</name>